<comment type="caution">
    <text evidence="1">The sequence shown here is derived from an EMBL/GenBank/DDBJ whole genome shotgun (WGS) entry which is preliminary data.</text>
</comment>
<dbReference type="RefSeq" id="WP_043608334.1">
    <property type="nucleotide sequence ID" value="NZ_VRYY01000719.1"/>
</dbReference>
<protein>
    <submittedName>
        <fullName evidence="1">Sulfur carrier protein ThiS</fullName>
    </submittedName>
</protein>
<gene>
    <name evidence="1" type="primary">thiS</name>
    <name evidence="1" type="ORF">FVW20_17650</name>
</gene>
<dbReference type="InterPro" id="IPR012675">
    <property type="entry name" value="Beta-grasp_dom_sf"/>
</dbReference>
<dbReference type="Pfam" id="PF02597">
    <property type="entry name" value="ThiS"/>
    <property type="match status" value="1"/>
</dbReference>
<dbReference type="CDD" id="cd00565">
    <property type="entry name" value="Ubl_ThiS"/>
    <property type="match status" value="1"/>
</dbReference>
<dbReference type="NCBIfam" id="TIGR01683">
    <property type="entry name" value="thiS"/>
    <property type="match status" value="1"/>
</dbReference>
<dbReference type="EMBL" id="VRYY01000719">
    <property type="protein sequence ID" value="MBG3878775.1"/>
    <property type="molecule type" value="Genomic_DNA"/>
</dbReference>
<dbReference type="Proteomes" id="UP001194469">
    <property type="component" value="Unassembled WGS sequence"/>
</dbReference>
<name>A0ABS0J8I9_9BACT</name>
<keyword evidence="2" id="KW-1185">Reference proteome</keyword>
<reference evidence="1 2" key="1">
    <citation type="submission" date="2019-08" db="EMBL/GenBank/DDBJ databases">
        <authorList>
            <person name="Luo N."/>
        </authorList>
    </citation>
    <scope>NUCLEOTIDE SEQUENCE [LARGE SCALE GENOMIC DNA]</scope>
    <source>
        <strain evidence="1 2">NCIMB 9442</strain>
    </source>
</reference>
<organism evidence="1 2">
    <name type="scientific">Nitratidesulfovibrio oxamicus</name>
    <dbReference type="NCBI Taxonomy" id="32016"/>
    <lineage>
        <taxon>Bacteria</taxon>
        <taxon>Pseudomonadati</taxon>
        <taxon>Thermodesulfobacteriota</taxon>
        <taxon>Desulfovibrionia</taxon>
        <taxon>Desulfovibrionales</taxon>
        <taxon>Desulfovibrionaceae</taxon>
        <taxon>Nitratidesulfovibrio</taxon>
    </lineage>
</organism>
<dbReference type="InterPro" id="IPR003749">
    <property type="entry name" value="ThiS/MoaD-like"/>
</dbReference>
<dbReference type="Gene3D" id="3.10.20.30">
    <property type="match status" value="1"/>
</dbReference>
<dbReference type="InterPro" id="IPR016155">
    <property type="entry name" value="Mopterin_synth/thiamin_S_b"/>
</dbReference>
<dbReference type="InterPro" id="IPR010035">
    <property type="entry name" value="Thi_S"/>
</dbReference>
<dbReference type="SUPFAM" id="SSF54285">
    <property type="entry name" value="MoaD/ThiS"/>
    <property type="match status" value="1"/>
</dbReference>
<accession>A0ABS0J8I9</accession>
<evidence type="ECO:0000313" key="1">
    <source>
        <dbReference type="EMBL" id="MBG3878775.1"/>
    </source>
</evidence>
<proteinExistence type="predicted"/>
<dbReference type="PANTHER" id="PTHR34472">
    <property type="entry name" value="SULFUR CARRIER PROTEIN THIS"/>
    <property type="match status" value="1"/>
</dbReference>
<dbReference type="PANTHER" id="PTHR34472:SF1">
    <property type="entry name" value="SULFUR CARRIER PROTEIN THIS"/>
    <property type="match status" value="1"/>
</dbReference>
<sequence>MTIRVNGQQMECETGTTLLQLLERMALRPEAVVVERNRAIVKSGEYGATRLDQGDELELLHFVGGG</sequence>
<evidence type="ECO:0000313" key="2">
    <source>
        <dbReference type="Proteomes" id="UP001194469"/>
    </source>
</evidence>